<dbReference type="GO" id="GO:0000725">
    <property type="term" value="P:recombinational repair"/>
    <property type="evidence" value="ECO:0007669"/>
    <property type="project" value="TreeGrafter"/>
</dbReference>
<dbReference type="GO" id="GO:0005524">
    <property type="term" value="F:ATP binding"/>
    <property type="evidence" value="ECO:0007669"/>
    <property type="project" value="UniProtKB-UniRule"/>
</dbReference>
<dbReference type="GO" id="GO:0016887">
    <property type="term" value="F:ATP hydrolysis activity"/>
    <property type="evidence" value="ECO:0007669"/>
    <property type="project" value="RHEA"/>
</dbReference>
<keyword evidence="6" id="KW-0238">DNA-binding</keyword>
<evidence type="ECO:0000256" key="6">
    <source>
        <dbReference type="ARBA" id="ARBA00023125"/>
    </source>
</evidence>
<dbReference type="Gene3D" id="1.10.10.160">
    <property type="match status" value="1"/>
</dbReference>
<dbReference type="PANTHER" id="PTHR11070">
    <property type="entry name" value="UVRD / RECB / PCRA DNA HELICASE FAMILY MEMBER"/>
    <property type="match status" value="1"/>
</dbReference>
<dbReference type="PROSITE" id="PS51198">
    <property type="entry name" value="UVRD_HELICASE_ATP_BIND"/>
    <property type="match status" value="1"/>
</dbReference>
<feature type="domain" description="UvrD-like helicase ATP-binding" evidence="13">
    <location>
        <begin position="6"/>
        <end position="286"/>
    </location>
</feature>
<dbReference type="OrthoDB" id="9810135at2"/>
<comment type="caution">
    <text evidence="15">The sequence shown here is derived from an EMBL/GenBank/DDBJ whole genome shotgun (WGS) entry which is preliminary data.</text>
</comment>
<accession>A0A2H3KKL9</accession>
<dbReference type="InterPro" id="IPR014017">
    <property type="entry name" value="DNA_helicase_UvrD-like_C"/>
</dbReference>
<reference evidence="15 16" key="1">
    <citation type="submission" date="2016-05" db="EMBL/GenBank/DDBJ databases">
        <authorList>
            <person name="Lavstsen T."/>
            <person name="Jespersen J.S."/>
        </authorList>
    </citation>
    <scope>NUCLEOTIDE SEQUENCE [LARGE SCALE GENOMIC DNA]</scope>
    <source>
        <strain evidence="15 16">B7-9</strain>
    </source>
</reference>
<dbReference type="SUPFAM" id="SSF52540">
    <property type="entry name" value="P-loop containing nucleoside triphosphate hydrolases"/>
    <property type="match status" value="1"/>
</dbReference>
<comment type="similarity">
    <text evidence="1">Belongs to the helicase family. UvrD subfamily.</text>
</comment>
<keyword evidence="4 11" id="KW-0347">Helicase</keyword>
<name>A0A2H3KKL9_9CHLR</name>
<keyword evidence="7" id="KW-0413">Isomerase</keyword>
<dbReference type="PANTHER" id="PTHR11070:SF2">
    <property type="entry name" value="ATP-DEPENDENT DNA HELICASE SRS2"/>
    <property type="match status" value="1"/>
</dbReference>
<keyword evidence="16" id="KW-1185">Reference proteome</keyword>
<evidence type="ECO:0000256" key="12">
    <source>
        <dbReference type="SAM" id="MobiDB-lite"/>
    </source>
</evidence>
<dbReference type="InterPro" id="IPR027417">
    <property type="entry name" value="P-loop_NTPase"/>
</dbReference>
<dbReference type="InterPro" id="IPR013986">
    <property type="entry name" value="DExx_box_DNA_helicase_dom_sf"/>
</dbReference>
<dbReference type="Pfam" id="PF00580">
    <property type="entry name" value="UvrD-helicase"/>
    <property type="match status" value="1"/>
</dbReference>
<evidence type="ECO:0000256" key="8">
    <source>
        <dbReference type="ARBA" id="ARBA00034617"/>
    </source>
</evidence>
<dbReference type="GO" id="GO:0005829">
    <property type="term" value="C:cytosol"/>
    <property type="evidence" value="ECO:0007669"/>
    <property type="project" value="TreeGrafter"/>
</dbReference>
<gene>
    <name evidence="15" type="ORF">A9Q02_14785</name>
</gene>
<keyword evidence="2 11" id="KW-0547">Nucleotide-binding</keyword>
<evidence type="ECO:0000313" key="16">
    <source>
        <dbReference type="Proteomes" id="UP000220922"/>
    </source>
</evidence>
<feature type="domain" description="UvrD-like helicase C-terminal" evidence="14">
    <location>
        <begin position="288"/>
        <end position="567"/>
    </location>
</feature>
<dbReference type="GO" id="GO:0003677">
    <property type="term" value="F:DNA binding"/>
    <property type="evidence" value="ECO:0007669"/>
    <property type="project" value="UniProtKB-KW"/>
</dbReference>
<dbReference type="GO" id="GO:0043138">
    <property type="term" value="F:3'-5' DNA helicase activity"/>
    <property type="evidence" value="ECO:0007669"/>
    <property type="project" value="UniProtKB-EC"/>
</dbReference>
<keyword evidence="5 11" id="KW-0067">ATP-binding</keyword>
<evidence type="ECO:0000256" key="7">
    <source>
        <dbReference type="ARBA" id="ARBA00023235"/>
    </source>
</evidence>
<keyword evidence="3 11" id="KW-0378">Hydrolase</keyword>
<dbReference type="Pfam" id="PF21196">
    <property type="entry name" value="PcrA_UvrD_tudor"/>
    <property type="match status" value="1"/>
</dbReference>
<dbReference type="FunFam" id="1.10.486.10:FF:000003">
    <property type="entry name" value="ATP-dependent DNA helicase"/>
    <property type="match status" value="1"/>
</dbReference>
<dbReference type="Proteomes" id="UP000220922">
    <property type="component" value="Unassembled WGS sequence"/>
</dbReference>
<feature type="region of interest" description="Disordered" evidence="12">
    <location>
        <begin position="679"/>
        <end position="707"/>
    </location>
</feature>
<dbReference type="PROSITE" id="PS51217">
    <property type="entry name" value="UVRD_HELICASE_CTER"/>
    <property type="match status" value="1"/>
</dbReference>
<dbReference type="Gene3D" id="1.10.486.10">
    <property type="entry name" value="PCRA, domain 4"/>
    <property type="match status" value="1"/>
</dbReference>
<evidence type="ECO:0000256" key="4">
    <source>
        <dbReference type="ARBA" id="ARBA00022806"/>
    </source>
</evidence>
<dbReference type="CDD" id="cd18807">
    <property type="entry name" value="SF1_C_UvrD"/>
    <property type="match status" value="1"/>
</dbReference>
<evidence type="ECO:0000256" key="5">
    <source>
        <dbReference type="ARBA" id="ARBA00022840"/>
    </source>
</evidence>
<organism evidence="15 16">
    <name type="scientific">Candidatus Chloroploca asiatica</name>
    <dbReference type="NCBI Taxonomy" id="1506545"/>
    <lineage>
        <taxon>Bacteria</taxon>
        <taxon>Bacillati</taxon>
        <taxon>Chloroflexota</taxon>
        <taxon>Chloroflexia</taxon>
        <taxon>Chloroflexales</taxon>
        <taxon>Chloroflexineae</taxon>
        <taxon>Oscillochloridaceae</taxon>
        <taxon>Candidatus Chloroploca</taxon>
    </lineage>
</organism>
<dbReference type="GO" id="GO:0009314">
    <property type="term" value="P:response to radiation"/>
    <property type="evidence" value="ECO:0007669"/>
    <property type="project" value="UniProtKB-ARBA"/>
</dbReference>
<evidence type="ECO:0000256" key="11">
    <source>
        <dbReference type="PROSITE-ProRule" id="PRU00560"/>
    </source>
</evidence>
<comment type="catalytic activity">
    <reaction evidence="10">
        <text>ATP + H2O = ADP + phosphate + H(+)</text>
        <dbReference type="Rhea" id="RHEA:13065"/>
        <dbReference type="ChEBI" id="CHEBI:15377"/>
        <dbReference type="ChEBI" id="CHEBI:15378"/>
        <dbReference type="ChEBI" id="CHEBI:30616"/>
        <dbReference type="ChEBI" id="CHEBI:43474"/>
        <dbReference type="ChEBI" id="CHEBI:456216"/>
        <dbReference type="EC" id="5.6.2.4"/>
    </reaction>
</comment>
<evidence type="ECO:0000256" key="9">
    <source>
        <dbReference type="ARBA" id="ARBA00034808"/>
    </source>
</evidence>
<dbReference type="GO" id="GO:0033202">
    <property type="term" value="C:DNA helicase complex"/>
    <property type="evidence" value="ECO:0007669"/>
    <property type="project" value="TreeGrafter"/>
</dbReference>
<dbReference type="Gene3D" id="3.40.50.300">
    <property type="entry name" value="P-loop containing nucleotide triphosphate hydrolases"/>
    <property type="match status" value="2"/>
</dbReference>
<dbReference type="EMBL" id="LYXE01000092">
    <property type="protein sequence ID" value="PDV98563.1"/>
    <property type="molecule type" value="Genomic_DNA"/>
</dbReference>
<dbReference type="EC" id="5.6.2.4" evidence="9"/>
<evidence type="ECO:0000256" key="3">
    <source>
        <dbReference type="ARBA" id="ARBA00022801"/>
    </source>
</evidence>
<dbReference type="InterPro" id="IPR014016">
    <property type="entry name" value="UvrD-like_ATP-bd"/>
</dbReference>
<dbReference type="InterPro" id="IPR000212">
    <property type="entry name" value="DNA_helicase_UvrD/REP"/>
</dbReference>
<evidence type="ECO:0000259" key="13">
    <source>
        <dbReference type="PROSITE" id="PS51198"/>
    </source>
</evidence>
<protein>
    <recommendedName>
        <fullName evidence="9">DNA 3'-5' helicase</fullName>
        <ecNumber evidence="9">5.6.2.4</ecNumber>
    </recommendedName>
</protein>
<dbReference type="RefSeq" id="WP_097653387.1">
    <property type="nucleotide sequence ID" value="NZ_LYXE01000092.1"/>
</dbReference>
<sequence>MSKHTQGLNPAQRQAVEATAGPVLVLAGPGSGKTRVLTHRIAYLINEAGVDPFHILAVTFTNKAAREMKDRLQALIGPDAAQVLSAGTFHSLCARFLRKDIVHLGRERDFAIYDADDQLRLMRRVLRDLKLDEKQHPPRAILGQISSAKNELVSPQEYARLNRTYFGELVTRCYERYQALLRESNALDFDDLLVEMVRLFDEHPEVLARYQDRYTYLLVDEYQDTNRVQYLLVRQLALRHRNLFVVGDDDQSIYQFRGADVRNIRSFEVDYPEAQVILLEQNYRSTQAILDTAQAIINAGDKQRHLKRLWTDNDQGLDVSLYEGFDQEAEAGFVVDEIARLVATGEVTPGGCAVMYRTNAQSRPVEEALIRRGLAYQIVGGMRFYDRKEIKDVIAYLRLIINPFDSVSFSRVLNWPGRGIGERTEAELMRWAMELGVPVFQALRELETGTIASPLNARSTSALLGFLALIDELSRDWHERPLTELMDTVLARVGVRQALEQEYGAEAAEERWRNIEELRSVSTEYLNLPTEAQLPTFLEEVALVADVDRFDAEADAITCITLHQAKGLEFPVVFLIGLEDGLLPHSRSLDTRDQIEEERRLLYVGITRARQRLYLCYAFKRMQYGRSTFSARSRFLTDIPRELLKQPQGRIGTNQPTAQTSMFTKRSGLDRQPEQRIARPGQKTAPVVIPANRSGGKNTRTQRPAGPTEVSFFAGQRVRHATFGEGVVVSSRLVEGDEEVTVSFPDRERRLLASFARLERVSEA</sequence>
<dbReference type="Pfam" id="PF13361">
    <property type="entry name" value="UvrD_C"/>
    <property type="match status" value="1"/>
</dbReference>
<proteinExistence type="inferred from homology"/>
<dbReference type="FunFam" id="1.10.10.160:FF:000001">
    <property type="entry name" value="ATP-dependent DNA helicase"/>
    <property type="match status" value="1"/>
</dbReference>
<evidence type="ECO:0000256" key="2">
    <source>
        <dbReference type="ARBA" id="ARBA00022741"/>
    </source>
</evidence>
<dbReference type="CDD" id="cd17932">
    <property type="entry name" value="DEXQc_UvrD"/>
    <property type="match status" value="1"/>
</dbReference>
<comment type="catalytic activity">
    <reaction evidence="8">
        <text>Couples ATP hydrolysis with the unwinding of duplex DNA by translocating in the 3'-5' direction.</text>
        <dbReference type="EC" id="5.6.2.4"/>
    </reaction>
</comment>
<evidence type="ECO:0000256" key="1">
    <source>
        <dbReference type="ARBA" id="ARBA00009922"/>
    </source>
</evidence>
<feature type="binding site" evidence="11">
    <location>
        <begin position="27"/>
        <end position="34"/>
    </location>
    <ligand>
        <name>ATP</name>
        <dbReference type="ChEBI" id="CHEBI:30616"/>
    </ligand>
</feature>
<dbReference type="AlphaFoldDB" id="A0A2H3KKL9"/>
<evidence type="ECO:0000259" key="14">
    <source>
        <dbReference type="PROSITE" id="PS51217"/>
    </source>
</evidence>
<evidence type="ECO:0000256" key="10">
    <source>
        <dbReference type="ARBA" id="ARBA00048988"/>
    </source>
</evidence>
<evidence type="ECO:0000313" key="15">
    <source>
        <dbReference type="EMBL" id="PDV98563.1"/>
    </source>
</evidence>